<accession>A0A2Z6QW29</accession>
<dbReference type="PANTHER" id="PTHR44329:SF298">
    <property type="entry name" value="MIXED LINEAGE KINASE DOMAIN-LIKE PROTEIN"/>
    <property type="match status" value="1"/>
</dbReference>
<reference evidence="5 6" key="1">
    <citation type="submission" date="2017-11" db="EMBL/GenBank/DDBJ databases">
        <title>The genome of Rhizophagus clarus HR1 reveals common genetic basis of auxotrophy among arbuscular mycorrhizal fungi.</title>
        <authorList>
            <person name="Kobayashi Y."/>
        </authorList>
    </citation>
    <scope>NUCLEOTIDE SEQUENCE [LARGE SCALE GENOMIC DNA]</scope>
    <source>
        <strain evidence="5 6">HR1</strain>
    </source>
</reference>
<dbReference type="PANTHER" id="PTHR44329">
    <property type="entry name" value="SERINE/THREONINE-PROTEIN KINASE TNNI3K-RELATED"/>
    <property type="match status" value="1"/>
</dbReference>
<dbReference type="AlphaFoldDB" id="A0A2Z6QW29"/>
<evidence type="ECO:0000256" key="1">
    <source>
        <dbReference type="ARBA" id="ARBA00022741"/>
    </source>
</evidence>
<dbReference type="Pfam" id="PF07714">
    <property type="entry name" value="PK_Tyr_Ser-Thr"/>
    <property type="match status" value="1"/>
</dbReference>
<dbReference type="EMBL" id="BEXD01000619">
    <property type="protein sequence ID" value="GBB88931.1"/>
    <property type="molecule type" value="Genomic_DNA"/>
</dbReference>
<evidence type="ECO:0000256" key="3">
    <source>
        <dbReference type="PROSITE-ProRule" id="PRU10141"/>
    </source>
</evidence>
<comment type="caution">
    <text evidence="5">The sequence shown here is derived from an EMBL/GenBank/DDBJ whole genome shotgun (WGS) entry which is preliminary data.</text>
</comment>
<dbReference type="InterPro" id="IPR011009">
    <property type="entry name" value="Kinase-like_dom_sf"/>
</dbReference>
<dbReference type="InterPro" id="IPR051681">
    <property type="entry name" value="Ser/Thr_Kinases-Pseudokinases"/>
</dbReference>
<feature type="non-terminal residue" evidence="5">
    <location>
        <position position="1"/>
    </location>
</feature>
<keyword evidence="6" id="KW-1185">Reference proteome</keyword>
<keyword evidence="1 3" id="KW-0547">Nucleotide-binding</keyword>
<protein>
    <recommendedName>
        <fullName evidence="4">Protein kinase domain-containing protein</fullName>
    </recommendedName>
</protein>
<dbReference type="PROSITE" id="PS50011">
    <property type="entry name" value="PROTEIN_KINASE_DOM"/>
    <property type="match status" value="1"/>
</dbReference>
<dbReference type="Proteomes" id="UP000247702">
    <property type="component" value="Unassembled WGS sequence"/>
</dbReference>
<dbReference type="PROSITE" id="PS00107">
    <property type="entry name" value="PROTEIN_KINASE_ATP"/>
    <property type="match status" value="1"/>
</dbReference>
<dbReference type="InterPro" id="IPR000719">
    <property type="entry name" value="Prot_kinase_dom"/>
</dbReference>
<gene>
    <name evidence="5" type="ORF">RclHR1_15550001</name>
</gene>
<dbReference type="InterPro" id="IPR001245">
    <property type="entry name" value="Ser-Thr/Tyr_kinase_cat_dom"/>
</dbReference>
<proteinExistence type="predicted"/>
<dbReference type="GO" id="GO:0004674">
    <property type="term" value="F:protein serine/threonine kinase activity"/>
    <property type="evidence" value="ECO:0007669"/>
    <property type="project" value="TreeGrafter"/>
</dbReference>
<dbReference type="STRING" id="94130.A0A2Z6QW29"/>
<dbReference type="InterPro" id="IPR017441">
    <property type="entry name" value="Protein_kinase_ATP_BS"/>
</dbReference>
<name>A0A2Z6QW29_9GLOM</name>
<feature type="domain" description="Protein kinase" evidence="4">
    <location>
        <begin position="26"/>
        <end position="293"/>
    </location>
</feature>
<dbReference type="Gene3D" id="1.10.510.10">
    <property type="entry name" value="Transferase(Phosphotransferase) domain 1"/>
    <property type="match status" value="1"/>
</dbReference>
<evidence type="ECO:0000313" key="6">
    <source>
        <dbReference type="Proteomes" id="UP000247702"/>
    </source>
</evidence>
<sequence>FGKSEDAIMDEFILDKNLKWFTYNMFKNIKCIGKGGFGTVYKAILSYESEDKEVALKCPNNFNLNEFFNEWKYHEVCLNSPEIIKLYGFTKDENTSNYMIVMDYANKSDLRGNLEVVVKSSWKQKLHILYKIISGLNEIHRHNLIHRDFHDGNILLHKDRKNDEGEEDEDKEDYKVYISELGLCQPVKSFEKDSIFGIMPFIAPEVLRGKPYTSANDIYSFSMIMWEFTSGILPFSDRTYNAQLSVSICKGERPEIIDNTPQCYINLMKKCWDEDPFKRPSTSEVVDTIKKWIILPYGIKVEDINEELKCNIMEFINAPPAATLLDSASKDVSFAPKDVSLTLASIGHSSLITKTHSNIISRSLGFTGRELNEILEIIKDDKN</sequence>
<keyword evidence="2 3" id="KW-0067">ATP-binding</keyword>
<evidence type="ECO:0000259" key="4">
    <source>
        <dbReference type="PROSITE" id="PS50011"/>
    </source>
</evidence>
<evidence type="ECO:0000256" key="2">
    <source>
        <dbReference type="ARBA" id="ARBA00022840"/>
    </source>
</evidence>
<dbReference type="GO" id="GO:0005524">
    <property type="term" value="F:ATP binding"/>
    <property type="evidence" value="ECO:0007669"/>
    <property type="project" value="UniProtKB-UniRule"/>
</dbReference>
<evidence type="ECO:0000313" key="5">
    <source>
        <dbReference type="EMBL" id="GBB88931.1"/>
    </source>
</evidence>
<feature type="binding site" evidence="3">
    <location>
        <position position="57"/>
    </location>
    <ligand>
        <name>ATP</name>
        <dbReference type="ChEBI" id="CHEBI:30616"/>
    </ligand>
</feature>
<dbReference type="SUPFAM" id="SSF56112">
    <property type="entry name" value="Protein kinase-like (PK-like)"/>
    <property type="match status" value="1"/>
</dbReference>
<organism evidence="5 6">
    <name type="scientific">Rhizophagus clarus</name>
    <dbReference type="NCBI Taxonomy" id="94130"/>
    <lineage>
        <taxon>Eukaryota</taxon>
        <taxon>Fungi</taxon>
        <taxon>Fungi incertae sedis</taxon>
        <taxon>Mucoromycota</taxon>
        <taxon>Glomeromycotina</taxon>
        <taxon>Glomeromycetes</taxon>
        <taxon>Glomerales</taxon>
        <taxon>Glomeraceae</taxon>
        <taxon>Rhizophagus</taxon>
    </lineage>
</organism>